<keyword evidence="3" id="KW-1185">Reference proteome</keyword>
<dbReference type="InterPro" id="IPR032071">
    <property type="entry name" value="DUF4806"/>
</dbReference>
<dbReference type="Pfam" id="PF16064">
    <property type="entry name" value="DUF4806"/>
    <property type="match status" value="2"/>
</dbReference>
<name>A0AAN7S875_9COLE</name>
<organism evidence="2 3">
    <name type="scientific">Aquatica leii</name>
    <dbReference type="NCBI Taxonomy" id="1421715"/>
    <lineage>
        <taxon>Eukaryota</taxon>
        <taxon>Metazoa</taxon>
        <taxon>Ecdysozoa</taxon>
        <taxon>Arthropoda</taxon>
        <taxon>Hexapoda</taxon>
        <taxon>Insecta</taxon>
        <taxon>Pterygota</taxon>
        <taxon>Neoptera</taxon>
        <taxon>Endopterygota</taxon>
        <taxon>Coleoptera</taxon>
        <taxon>Polyphaga</taxon>
        <taxon>Elateriformia</taxon>
        <taxon>Elateroidea</taxon>
        <taxon>Lampyridae</taxon>
        <taxon>Luciolinae</taxon>
        <taxon>Aquatica</taxon>
    </lineage>
</organism>
<feature type="domain" description="DUF4806" evidence="1">
    <location>
        <begin position="47"/>
        <end position="117"/>
    </location>
</feature>
<gene>
    <name evidence="2" type="ORF">RN001_009557</name>
</gene>
<reference evidence="3" key="1">
    <citation type="submission" date="2023-01" db="EMBL/GenBank/DDBJ databases">
        <title>Key to firefly adult light organ development and bioluminescence: homeobox transcription factors regulate luciferase expression and transportation to peroxisome.</title>
        <authorList>
            <person name="Fu X."/>
        </authorList>
    </citation>
    <scope>NUCLEOTIDE SEQUENCE [LARGE SCALE GENOMIC DNA]</scope>
</reference>
<comment type="caution">
    <text evidence="2">The sequence shown here is derived from an EMBL/GenBank/DDBJ whole genome shotgun (WGS) entry which is preliminary data.</text>
</comment>
<protein>
    <recommendedName>
        <fullName evidence="1">DUF4806 domain-containing protein</fullName>
    </recommendedName>
</protein>
<evidence type="ECO:0000313" key="3">
    <source>
        <dbReference type="Proteomes" id="UP001353858"/>
    </source>
</evidence>
<dbReference type="AlphaFoldDB" id="A0AAN7S875"/>
<dbReference type="PANTHER" id="PTHR34153:SF2">
    <property type="entry name" value="SI:CH211-262H13.3-RELATED"/>
    <property type="match status" value="1"/>
</dbReference>
<dbReference type="EMBL" id="JARPUR010000004">
    <property type="protein sequence ID" value="KAK4877051.1"/>
    <property type="molecule type" value="Genomic_DNA"/>
</dbReference>
<sequence>MVRSGSGRQTLLQHLKTLREQNKQILDVFNRLYLKEDHARVNPTFAVSFPIRTEEDLITLENDLTQDNINVLTVYLSSFGGEGVTGRTNRILKEILADTLACGYSFYGKRSGKKAFALLKLRTAIVQAVKRSCENATNTAIENAIKYDTADPQKLLHHLTKLENQNKQIIESFNWLNLKEPLARIDPNFAVNFPIQSEEDLITLENTITQHNINILITYLSSFGGDGIIAGTNRILRNVFTDSFACGYSFYGRRSGKKAFAHLKLRTAIVQAVKIKHEGANNAIVENAIKVWLKHAPQRHKLRLKLNKEYVVQ</sequence>
<dbReference type="Proteomes" id="UP001353858">
    <property type="component" value="Unassembled WGS sequence"/>
</dbReference>
<feature type="domain" description="DUF4806" evidence="1">
    <location>
        <begin position="191"/>
        <end position="264"/>
    </location>
</feature>
<accession>A0AAN7S875</accession>
<evidence type="ECO:0000313" key="2">
    <source>
        <dbReference type="EMBL" id="KAK4877051.1"/>
    </source>
</evidence>
<dbReference type="PANTHER" id="PTHR34153">
    <property type="entry name" value="SI:CH211-262H13.3-RELATED-RELATED"/>
    <property type="match status" value="1"/>
</dbReference>
<evidence type="ECO:0000259" key="1">
    <source>
        <dbReference type="Pfam" id="PF16064"/>
    </source>
</evidence>
<proteinExistence type="predicted"/>